<dbReference type="EC" id="1.14.11.-" evidence="8"/>
<keyword evidence="3" id="KW-0479">Metal-binding</keyword>
<dbReference type="EMBL" id="WEGK01000003">
    <property type="protein sequence ID" value="MQY18735.1"/>
    <property type="molecule type" value="Genomic_DNA"/>
</dbReference>
<dbReference type="Proteomes" id="UP000438448">
    <property type="component" value="Unassembled WGS sequence"/>
</dbReference>
<reference evidence="8 9" key="1">
    <citation type="submission" date="2019-10" db="EMBL/GenBank/DDBJ databases">
        <title>Nocardia macrotermitis sp. nov. and Nocardia aurantia sp. nov., isolated from the gut of fungus growing-termite Macrotermes natalensis.</title>
        <authorList>
            <person name="Benndorf R."/>
            <person name="Schwitalla J."/>
            <person name="Martin K."/>
            <person name="De Beer W."/>
            <person name="Kaster A.-K."/>
            <person name="Vollmers J."/>
            <person name="Poulsen M."/>
            <person name="Beemelmanns C."/>
        </authorList>
    </citation>
    <scope>NUCLEOTIDE SEQUENCE [LARGE SCALE GENOMIC DNA]</scope>
    <source>
        <strain evidence="8 9">RB20</strain>
    </source>
</reference>
<dbReference type="Gene3D" id="3.60.130.10">
    <property type="entry name" value="Clavaminate synthase-like"/>
    <property type="match status" value="1"/>
</dbReference>
<accession>A0A7K0CZ23</accession>
<proteinExistence type="inferred from homology"/>
<dbReference type="Pfam" id="PF02668">
    <property type="entry name" value="TauD"/>
    <property type="match status" value="1"/>
</dbReference>
<comment type="caution">
    <text evidence="8">The sequence shown here is derived from an EMBL/GenBank/DDBJ whole genome shotgun (WGS) entry which is preliminary data.</text>
</comment>
<evidence type="ECO:0000256" key="6">
    <source>
        <dbReference type="ARBA" id="ARBA00023004"/>
    </source>
</evidence>
<keyword evidence="5 8" id="KW-0560">Oxidoreductase</keyword>
<sequence>MSALTTEKLSETVGVRILGVDAERLVTDEDLPGRCLELLERHSVLLFPELHAGDEAQVAFSRKMGPLAKFPNFPNEHVMIISFDPDNPNAKYYPSNDYWHIDGSMDEVPARASIMSAHNITAEGGETAFASTYAAYDALTDQEKDRFAGLRVVHRMARIQSRTFANPTPEQRADWARFPDREHPLVWTHESGRRSLVFGASASHVVGMDLEEGAALLEELQDRATTPDRVYKHTWSVGDLVIWDNTGLVHRACEFDRSLPRRMHRSTLVGQEPIQ</sequence>
<keyword evidence="6" id="KW-0408">Iron</keyword>
<dbReference type="SUPFAM" id="SSF51197">
    <property type="entry name" value="Clavaminate synthase-like"/>
    <property type="match status" value="1"/>
</dbReference>
<gene>
    <name evidence="8" type="primary">tfdA_1</name>
    <name evidence="8" type="ORF">NRB20_18140</name>
</gene>
<evidence type="ECO:0000256" key="3">
    <source>
        <dbReference type="ARBA" id="ARBA00022723"/>
    </source>
</evidence>
<dbReference type="GO" id="GO:0046872">
    <property type="term" value="F:metal ion binding"/>
    <property type="evidence" value="ECO:0007669"/>
    <property type="project" value="UniProtKB-KW"/>
</dbReference>
<feature type="domain" description="TauD/TfdA-like" evidence="7">
    <location>
        <begin position="6"/>
        <end position="267"/>
    </location>
</feature>
<keyword evidence="4 8" id="KW-0223">Dioxygenase</keyword>
<keyword evidence="9" id="KW-1185">Reference proteome</keyword>
<evidence type="ECO:0000256" key="2">
    <source>
        <dbReference type="ARBA" id="ARBA00005896"/>
    </source>
</evidence>
<organism evidence="8 9">
    <name type="scientific">Nocardia macrotermitis</name>
    <dbReference type="NCBI Taxonomy" id="2585198"/>
    <lineage>
        <taxon>Bacteria</taxon>
        <taxon>Bacillati</taxon>
        <taxon>Actinomycetota</taxon>
        <taxon>Actinomycetes</taxon>
        <taxon>Mycobacteriales</taxon>
        <taxon>Nocardiaceae</taxon>
        <taxon>Nocardia</taxon>
    </lineage>
</organism>
<dbReference type="PANTHER" id="PTHR43779:SF3">
    <property type="entry name" value="(3R)-3-[(CARBOXYMETHYL)AMINO]FATTY ACID OXYGENASE_DECARBOXYLASE"/>
    <property type="match status" value="1"/>
</dbReference>
<dbReference type="PANTHER" id="PTHR43779">
    <property type="entry name" value="DIOXYGENASE RV0097-RELATED"/>
    <property type="match status" value="1"/>
</dbReference>
<dbReference type="OrthoDB" id="581608at2"/>
<dbReference type="InterPro" id="IPR042098">
    <property type="entry name" value="TauD-like_sf"/>
</dbReference>
<evidence type="ECO:0000256" key="1">
    <source>
        <dbReference type="ARBA" id="ARBA00001954"/>
    </source>
</evidence>
<evidence type="ECO:0000313" key="8">
    <source>
        <dbReference type="EMBL" id="MQY18735.1"/>
    </source>
</evidence>
<dbReference type="InterPro" id="IPR051178">
    <property type="entry name" value="TfdA_dioxygenase"/>
</dbReference>
<dbReference type="AlphaFoldDB" id="A0A7K0CZ23"/>
<evidence type="ECO:0000259" key="7">
    <source>
        <dbReference type="Pfam" id="PF02668"/>
    </source>
</evidence>
<name>A0A7K0CZ23_9NOCA</name>
<comment type="similarity">
    <text evidence="2">Belongs to the TfdA dioxygenase family.</text>
</comment>
<dbReference type="InterPro" id="IPR003819">
    <property type="entry name" value="TauD/TfdA-like"/>
</dbReference>
<evidence type="ECO:0000313" key="9">
    <source>
        <dbReference type="Proteomes" id="UP000438448"/>
    </source>
</evidence>
<evidence type="ECO:0000256" key="5">
    <source>
        <dbReference type="ARBA" id="ARBA00023002"/>
    </source>
</evidence>
<comment type="cofactor">
    <cofactor evidence="1">
        <name>Fe(2+)</name>
        <dbReference type="ChEBI" id="CHEBI:29033"/>
    </cofactor>
</comment>
<protein>
    <submittedName>
        <fullName evidence="8">Alpha-ketoglutarate-dependent 2,4-dichlorophenoxyacetate dioxygenase</fullName>
        <ecNumber evidence="8">1.14.11.-</ecNumber>
    </submittedName>
</protein>
<dbReference type="GO" id="GO:0051213">
    <property type="term" value="F:dioxygenase activity"/>
    <property type="evidence" value="ECO:0007669"/>
    <property type="project" value="UniProtKB-KW"/>
</dbReference>
<dbReference type="RefSeq" id="WP_153409362.1">
    <property type="nucleotide sequence ID" value="NZ_WEGK01000003.1"/>
</dbReference>
<evidence type="ECO:0000256" key="4">
    <source>
        <dbReference type="ARBA" id="ARBA00022964"/>
    </source>
</evidence>